<evidence type="ECO:0000256" key="6">
    <source>
        <dbReference type="ARBA" id="ARBA00023136"/>
    </source>
</evidence>
<dbReference type="Gene3D" id="1.10.287.70">
    <property type="match status" value="1"/>
</dbReference>
<accession>A0ABU9W4A9</accession>
<dbReference type="SUPFAM" id="SSF81324">
    <property type="entry name" value="Voltage-gated potassium channels"/>
    <property type="match status" value="1"/>
</dbReference>
<keyword evidence="7" id="KW-0407">Ion channel</keyword>
<evidence type="ECO:0000256" key="8">
    <source>
        <dbReference type="SAM" id="MobiDB-lite"/>
    </source>
</evidence>
<feature type="transmembrane region" description="Helical" evidence="9">
    <location>
        <begin position="52"/>
        <end position="74"/>
    </location>
</feature>
<evidence type="ECO:0000313" key="12">
    <source>
        <dbReference type="Proteomes" id="UP001425155"/>
    </source>
</evidence>
<sequence length="278" mass="30693">MTESVAPSDDLARGIERRKRWEAFTTVPLVVLGVGFILFYSIYVLVPDAAPWLRTVIGVELIATWAVFVIDYLVRLMLTPRTRRWAFVRRNPIDLLSTVLPLFRALRVLALLREVPYFRRHTGASIRAEVITYASAFTVTFVYFIALATLHVERDAPGATITSFGESVWWACVTLATVGYGDAYPITFIGRCYAVLLMVGGVAIVGTASAIVISYLSERMAKLHPHPQPHAPLPDAASPMTGADPEAKAEPSEGSEFPGRQAAAQRLDDGVNQFRIKE</sequence>
<gene>
    <name evidence="11" type="ORF">WJX64_09705</name>
</gene>
<name>A0ABU9W4A9_9MICO</name>
<evidence type="ECO:0000259" key="10">
    <source>
        <dbReference type="Pfam" id="PF07885"/>
    </source>
</evidence>
<evidence type="ECO:0000256" key="4">
    <source>
        <dbReference type="ARBA" id="ARBA00022989"/>
    </source>
</evidence>
<feature type="transmembrane region" description="Helical" evidence="9">
    <location>
        <begin position="132"/>
        <end position="152"/>
    </location>
</feature>
<evidence type="ECO:0000256" key="3">
    <source>
        <dbReference type="ARBA" id="ARBA00022692"/>
    </source>
</evidence>
<keyword evidence="2" id="KW-0813">Transport</keyword>
<dbReference type="EMBL" id="JBCLVG010000002">
    <property type="protein sequence ID" value="MEN1946822.1"/>
    <property type="molecule type" value="Genomic_DNA"/>
</dbReference>
<dbReference type="PANTHER" id="PTHR11537">
    <property type="entry name" value="VOLTAGE-GATED POTASSIUM CHANNEL"/>
    <property type="match status" value="1"/>
</dbReference>
<dbReference type="Pfam" id="PF07885">
    <property type="entry name" value="Ion_trans_2"/>
    <property type="match status" value="1"/>
</dbReference>
<evidence type="ECO:0000313" key="11">
    <source>
        <dbReference type="EMBL" id="MEN1946822.1"/>
    </source>
</evidence>
<evidence type="ECO:0000256" key="1">
    <source>
        <dbReference type="ARBA" id="ARBA00004141"/>
    </source>
</evidence>
<feature type="transmembrane region" description="Helical" evidence="9">
    <location>
        <begin position="164"/>
        <end position="181"/>
    </location>
</feature>
<feature type="transmembrane region" description="Helical" evidence="9">
    <location>
        <begin position="193"/>
        <end position="216"/>
    </location>
</feature>
<dbReference type="InterPro" id="IPR013099">
    <property type="entry name" value="K_chnl_dom"/>
</dbReference>
<dbReference type="RefSeq" id="WP_342113504.1">
    <property type="nucleotide sequence ID" value="NZ_JBCAUN010000002.1"/>
</dbReference>
<keyword evidence="4 9" id="KW-1133">Transmembrane helix</keyword>
<keyword evidence="3 9" id="KW-0812">Transmembrane</keyword>
<evidence type="ECO:0000256" key="5">
    <source>
        <dbReference type="ARBA" id="ARBA00023065"/>
    </source>
</evidence>
<feature type="region of interest" description="Disordered" evidence="8">
    <location>
        <begin position="226"/>
        <end position="263"/>
    </location>
</feature>
<keyword evidence="6 9" id="KW-0472">Membrane</keyword>
<comment type="subcellular location">
    <subcellularLocation>
        <location evidence="1">Membrane</location>
        <topology evidence="1">Multi-pass membrane protein</topology>
    </subcellularLocation>
</comment>
<keyword evidence="5" id="KW-0406">Ion transport</keyword>
<keyword evidence="12" id="KW-1185">Reference proteome</keyword>
<evidence type="ECO:0000256" key="7">
    <source>
        <dbReference type="ARBA" id="ARBA00023303"/>
    </source>
</evidence>
<evidence type="ECO:0000256" key="9">
    <source>
        <dbReference type="SAM" id="Phobius"/>
    </source>
</evidence>
<dbReference type="Proteomes" id="UP001425155">
    <property type="component" value="Unassembled WGS sequence"/>
</dbReference>
<dbReference type="PANTHER" id="PTHR11537:SF254">
    <property type="entry name" value="POTASSIUM VOLTAGE-GATED CHANNEL PROTEIN SHAB"/>
    <property type="match status" value="1"/>
</dbReference>
<organism evidence="11 12">
    <name type="scientific">Leifsonia stereocauli</name>
    <dbReference type="NCBI Taxonomy" id="3134136"/>
    <lineage>
        <taxon>Bacteria</taxon>
        <taxon>Bacillati</taxon>
        <taxon>Actinomycetota</taxon>
        <taxon>Actinomycetes</taxon>
        <taxon>Micrococcales</taxon>
        <taxon>Microbacteriaceae</taxon>
        <taxon>Leifsonia</taxon>
    </lineage>
</organism>
<reference evidence="11 12" key="1">
    <citation type="submission" date="2024-03" db="EMBL/GenBank/DDBJ databases">
        <title>YIM 134122 draft genome.</title>
        <authorList>
            <person name="Zuo S."/>
            <person name="Xiong L."/>
        </authorList>
    </citation>
    <scope>NUCLEOTIDE SEQUENCE [LARGE SCALE GENOMIC DNA]</scope>
    <source>
        <strain evidence="11 12">YIM 134122</strain>
    </source>
</reference>
<comment type="caution">
    <text evidence="11">The sequence shown here is derived from an EMBL/GenBank/DDBJ whole genome shotgun (WGS) entry which is preliminary data.</text>
</comment>
<proteinExistence type="predicted"/>
<evidence type="ECO:0000256" key="2">
    <source>
        <dbReference type="ARBA" id="ARBA00022448"/>
    </source>
</evidence>
<feature type="domain" description="Potassium channel" evidence="10">
    <location>
        <begin position="141"/>
        <end position="217"/>
    </location>
</feature>
<feature type="transmembrane region" description="Helical" evidence="9">
    <location>
        <begin position="23"/>
        <end position="46"/>
    </location>
</feature>
<dbReference type="InterPro" id="IPR028325">
    <property type="entry name" value="VG_K_chnl"/>
</dbReference>
<protein>
    <submittedName>
        <fullName evidence="11">Ion channel</fullName>
    </submittedName>
</protein>